<dbReference type="eggNOG" id="COG0571">
    <property type="taxonomic scope" value="Bacteria"/>
</dbReference>
<dbReference type="InterPro" id="IPR011907">
    <property type="entry name" value="RNase_III"/>
</dbReference>
<keyword evidence="14 15" id="KW-0694">RNA-binding</keyword>
<dbReference type="PANTHER" id="PTHR11207:SF0">
    <property type="entry name" value="RIBONUCLEASE 3"/>
    <property type="match status" value="1"/>
</dbReference>
<evidence type="ECO:0000256" key="14">
    <source>
        <dbReference type="ARBA" id="ARBA00022884"/>
    </source>
</evidence>
<comment type="caution">
    <text evidence="18">The sequence shown here is derived from an EMBL/GenBank/DDBJ whole genome shotgun (WGS) entry which is preliminary data.</text>
</comment>
<evidence type="ECO:0000256" key="3">
    <source>
        <dbReference type="ARBA" id="ARBA00010183"/>
    </source>
</evidence>
<dbReference type="Pfam" id="PF14622">
    <property type="entry name" value="Ribonucleas_3_3"/>
    <property type="match status" value="1"/>
</dbReference>
<dbReference type="InterPro" id="IPR036389">
    <property type="entry name" value="RNase_III_sf"/>
</dbReference>
<feature type="binding site" evidence="15">
    <location>
        <position position="113"/>
    </location>
    <ligand>
        <name>Mg(2+)</name>
        <dbReference type="ChEBI" id="CHEBI:18420"/>
    </ligand>
</feature>
<evidence type="ECO:0000259" key="17">
    <source>
        <dbReference type="PROSITE" id="PS50142"/>
    </source>
</evidence>
<dbReference type="CDD" id="cd10845">
    <property type="entry name" value="DSRM_RNAse_III_family"/>
    <property type="match status" value="1"/>
</dbReference>
<comment type="subunit">
    <text evidence="4 15">Homodimer.</text>
</comment>
<keyword evidence="6 15" id="KW-0698">rRNA processing</keyword>
<dbReference type="GO" id="GO:0010468">
    <property type="term" value="P:regulation of gene expression"/>
    <property type="evidence" value="ECO:0007669"/>
    <property type="project" value="TreeGrafter"/>
</dbReference>
<evidence type="ECO:0000256" key="2">
    <source>
        <dbReference type="ARBA" id="ARBA00004496"/>
    </source>
</evidence>
<dbReference type="SUPFAM" id="SSF54768">
    <property type="entry name" value="dsRNA-binding domain-like"/>
    <property type="match status" value="1"/>
</dbReference>
<keyword evidence="7 15" id="KW-0507">mRNA processing</keyword>
<organism evidence="18 19">
    <name type="scientific">Nitrococcus mobilis Nb-231</name>
    <dbReference type="NCBI Taxonomy" id="314278"/>
    <lineage>
        <taxon>Bacteria</taxon>
        <taxon>Pseudomonadati</taxon>
        <taxon>Pseudomonadota</taxon>
        <taxon>Gammaproteobacteria</taxon>
        <taxon>Chromatiales</taxon>
        <taxon>Ectothiorhodospiraceae</taxon>
        <taxon>Nitrococcus</taxon>
    </lineage>
</organism>
<feature type="domain" description="DRBM" evidence="16">
    <location>
        <begin position="154"/>
        <end position="224"/>
    </location>
</feature>
<dbReference type="Proteomes" id="UP000003374">
    <property type="component" value="Unassembled WGS sequence"/>
</dbReference>
<dbReference type="RefSeq" id="WP_004999045.1">
    <property type="nucleotide sequence ID" value="NZ_CH672427.1"/>
</dbReference>
<comment type="cofactor">
    <cofactor evidence="15">
        <name>Mg(2+)</name>
        <dbReference type="ChEBI" id="CHEBI:18420"/>
    </cofactor>
</comment>
<evidence type="ECO:0000256" key="11">
    <source>
        <dbReference type="ARBA" id="ARBA00022759"/>
    </source>
</evidence>
<dbReference type="NCBIfam" id="TIGR02191">
    <property type="entry name" value="RNaseIII"/>
    <property type="match status" value="1"/>
</dbReference>
<proteinExistence type="inferred from homology"/>
<keyword evidence="19" id="KW-1185">Reference proteome</keyword>
<feature type="binding site" evidence="15">
    <location>
        <position position="40"/>
    </location>
    <ligand>
        <name>Mg(2+)</name>
        <dbReference type="ChEBI" id="CHEBI:18420"/>
    </ligand>
</feature>
<dbReference type="OrthoDB" id="9805026at2"/>
<evidence type="ECO:0000256" key="4">
    <source>
        <dbReference type="ARBA" id="ARBA00011738"/>
    </source>
</evidence>
<dbReference type="HOGENOM" id="CLU_000907_1_1_6"/>
<dbReference type="SMART" id="SM00535">
    <property type="entry name" value="RIBOc"/>
    <property type="match status" value="1"/>
</dbReference>
<dbReference type="PANTHER" id="PTHR11207">
    <property type="entry name" value="RIBONUCLEASE III"/>
    <property type="match status" value="1"/>
</dbReference>
<sequence length="226" mass="25497">MTVEYDRLQERLGYRFSESTLLVRALTHRSAFGPNNERLEFLGDSVLNFVVAAEVFDRRKQAREGELSRLRAKLVNQASLADIARELALGEALRLGGGEMKAGGQRRDSILSDTLEAIVGAVYLDAGFAICREVIRRLYGNRLRELPSIRELKDPKTRLQEHLQSIRLPLPEYRVLEIAGRAHAQTFQVECRIIGVETVTHGLANSRRQAEQKAAASMLQRLEEES</sequence>
<dbReference type="HAMAP" id="MF_00104">
    <property type="entry name" value="RNase_III"/>
    <property type="match status" value="1"/>
</dbReference>
<reference evidence="18 19" key="1">
    <citation type="submission" date="2006-02" db="EMBL/GenBank/DDBJ databases">
        <authorList>
            <person name="Waterbury J."/>
            <person name="Ferriera S."/>
            <person name="Johnson J."/>
            <person name="Kravitz S."/>
            <person name="Halpern A."/>
            <person name="Remington K."/>
            <person name="Beeson K."/>
            <person name="Tran B."/>
            <person name="Rogers Y.-H."/>
            <person name="Friedman R."/>
            <person name="Venter J.C."/>
        </authorList>
    </citation>
    <scope>NUCLEOTIDE SEQUENCE [LARGE SCALE GENOMIC DNA]</scope>
    <source>
        <strain evidence="18 19">Nb-231</strain>
    </source>
</reference>
<comment type="similarity">
    <text evidence="3">Belongs to the ribonuclease III family.</text>
</comment>
<accession>A4BRZ4</accession>
<keyword evidence="5 15" id="KW-0963">Cytoplasm</keyword>
<dbReference type="AlphaFoldDB" id="A4BRZ4"/>
<dbReference type="Gene3D" id="3.30.160.20">
    <property type="match status" value="1"/>
</dbReference>
<dbReference type="CDD" id="cd00593">
    <property type="entry name" value="RIBOc"/>
    <property type="match status" value="1"/>
</dbReference>
<comment type="subcellular location">
    <subcellularLocation>
        <location evidence="2 15">Cytoplasm</location>
    </subcellularLocation>
</comment>
<evidence type="ECO:0000313" key="18">
    <source>
        <dbReference type="EMBL" id="EAR21473.1"/>
    </source>
</evidence>
<evidence type="ECO:0000256" key="8">
    <source>
        <dbReference type="ARBA" id="ARBA00022694"/>
    </source>
</evidence>
<dbReference type="EC" id="3.1.26.3" evidence="15"/>
<dbReference type="GO" id="GO:0046872">
    <property type="term" value="F:metal ion binding"/>
    <property type="evidence" value="ECO:0007669"/>
    <property type="project" value="UniProtKB-KW"/>
</dbReference>
<keyword evidence="9 15" id="KW-0540">Nuclease</keyword>
<dbReference type="FunFam" id="3.30.160.20:FF:000003">
    <property type="entry name" value="Ribonuclease 3"/>
    <property type="match status" value="1"/>
</dbReference>
<dbReference type="Gene3D" id="1.10.1520.10">
    <property type="entry name" value="Ribonuclease III domain"/>
    <property type="match status" value="1"/>
</dbReference>
<dbReference type="GO" id="GO:0006397">
    <property type="term" value="P:mRNA processing"/>
    <property type="evidence" value="ECO:0007669"/>
    <property type="project" value="UniProtKB-UniRule"/>
</dbReference>
<dbReference type="Pfam" id="PF00035">
    <property type="entry name" value="dsrm"/>
    <property type="match status" value="1"/>
</dbReference>
<evidence type="ECO:0000313" key="19">
    <source>
        <dbReference type="Proteomes" id="UP000003374"/>
    </source>
</evidence>
<evidence type="ECO:0000256" key="13">
    <source>
        <dbReference type="ARBA" id="ARBA00022842"/>
    </source>
</evidence>
<dbReference type="SUPFAM" id="SSF69065">
    <property type="entry name" value="RNase III domain-like"/>
    <property type="match status" value="1"/>
</dbReference>
<keyword evidence="13 15" id="KW-0460">Magnesium</keyword>
<dbReference type="GO" id="GO:0004525">
    <property type="term" value="F:ribonuclease III activity"/>
    <property type="evidence" value="ECO:0007669"/>
    <property type="project" value="UniProtKB-UniRule"/>
</dbReference>
<evidence type="ECO:0000256" key="10">
    <source>
        <dbReference type="ARBA" id="ARBA00022723"/>
    </source>
</evidence>
<comment type="function">
    <text evidence="15">Digests double-stranded RNA. Involved in the processing of primary rRNA transcript to yield the immediate precursors to the large and small rRNAs (23S and 16S). Processes some mRNAs, and tRNAs when they are encoded in the rRNA operon. Processes pre-crRNA and tracrRNA of type II CRISPR loci if present in the organism.</text>
</comment>
<name>A4BRZ4_9GAMM</name>
<gene>
    <name evidence="15" type="primary">rnc</name>
    <name evidence="18" type="ORF">NB231_01144</name>
</gene>
<dbReference type="GO" id="GO:0005737">
    <property type="term" value="C:cytoplasm"/>
    <property type="evidence" value="ECO:0007669"/>
    <property type="project" value="UniProtKB-SubCell"/>
</dbReference>
<comment type="catalytic activity">
    <reaction evidence="1 15">
        <text>Endonucleolytic cleavage to 5'-phosphomonoester.</text>
        <dbReference type="EC" id="3.1.26.3"/>
    </reaction>
</comment>
<evidence type="ECO:0000259" key="16">
    <source>
        <dbReference type="PROSITE" id="PS50137"/>
    </source>
</evidence>
<feature type="active site" evidence="15">
    <location>
        <position position="116"/>
    </location>
</feature>
<protein>
    <recommendedName>
        <fullName evidence="15">Ribonuclease 3</fullName>
        <ecNumber evidence="15">3.1.26.3</ecNumber>
    </recommendedName>
    <alternativeName>
        <fullName evidence="15">Ribonuclease III</fullName>
        <shortName evidence="15">RNase III</shortName>
    </alternativeName>
</protein>
<evidence type="ECO:0000256" key="5">
    <source>
        <dbReference type="ARBA" id="ARBA00022490"/>
    </source>
</evidence>
<dbReference type="STRING" id="314278.NB231_01144"/>
<feature type="domain" description="RNase III" evidence="17">
    <location>
        <begin position="5"/>
        <end position="127"/>
    </location>
</feature>
<dbReference type="FunFam" id="1.10.1520.10:FF:000001">
    <property type="entry name" value="Ribonuclease 3"/>
    <property type="match status" value="1"/>
</dbReference>
<dbReference type="PROSITE" id="PS50137">
    <property type="entry name" value="DS_RBD"/>
    <property type="match status" value="1"/>
</dbReference>
<evidence type="ECO:0000256" key="9">
    <source>
        <dbReference type="ARBA" id="ARBA00022722"/>
    </source>
</evidence>
<dbReference type="InterPro" id="IPR000999">
    <property type="entry name" value="RNase_III_dom"/>
</dbReference>
<dbReference type="GO" id="GO:0003725">
    <property type="term" value="F:double-stranded RNA binding"/>
    <property type="evidence" value="ECO:0007669"/>
    <property type="project" value="TreeGrafter"/>
</dbReference>
<feature type="active site" evidence="15">
    <location>
        <position position="44"/>
    </location>
</feature>
<dbReference type="GO" id="GO:0019843">
    <property type="term" value="F:rRNA binding"/>
    <property type="evidence" value="ECO:0007669"/>
    <property type="project" value="UniProtKB-KW"/>
</dbReference>
<dbReference type="PROSITE" id="PS50142">
    <property type="entry name" value="RNASE_3_2"/>
    <property type="match status" value="1"/>
</dbReference>
<keyword evidence="12 15" id="KW-0378">Hydrolase</keyword>
<dbReference type="EMBL" id="AAOF01000008">
    <property type="protein sequence ID" value="EAR21473.1"/>
    <property type="molecule type" value="Genomic_DNA"/>
</dbReference>
<evidence type="ECO:0000256" key="12">
    <source>
        <dbReference type="ARBA" id="ARBA00022801"/>
    </source>
</evidence>
<dbReference type="GO" id="GO:0008033">
    <property type="term" value="P:tRNA processing"/>
    <property type="evidence" value="ECO:0007669"/>
    <property type="project" value="UniProtKB-KW"/>
</dbReference>
<keyword evidence="15" id="KW-0699">rRNA-binding</keyword>
<dbReference type="SMART" id="SM00358">
    <property type="entry name" value="DSRM"/>
    <property type="match status" value="1"/>
</dbReference>
<keyword evidence="11 15" id="KW-0255">Endonuclease</keyword>
<evidence type="ECO:0000256" key="15">
    <source>
        <dbReference type="HAMAP-Rule" id="MF_00104"/>
    </source>
</evidence>
<feature type="binding site" evidence="15">
    <location>
        <position position="116"/>
    </location>
    <ligand>
        <name>Mg(2+)</name>
        <dbReference type="ChEBI" id="CHEBI:18420"/>
    </ligand>
</feature>
<evidence type="ECO:0000256" key="1">
    <source>
        <dbReference type="ARBA" id="ARBA00000109"/>
    </source>
</evidence>
<evidence type="ECO:0000256" key="6">
    <source>
        <dbReference type="ARBA" id="ARBA00022552"/>
    </source>
</evidence>
<dbReference type="GO" id="GO:0042802">
    <property type="term" value="F:identical protein binding"/>
    <property type="evidence" value="ECO:0007669"/>
    <property type="project" value="UniProtKB-ARBA"/>
</dbReference>
<dbReference type="PROSITE" id="PS00517">
    <property type="entry name" value="RNASE_3_1"/>
    <property type="match status" value="1"/>
</dbReference>
<keyword evidence="8 15" id="KW-0819">tRNA processing</keyword>
<dbReference type="GO" id="GO:0006364">
    <property type="term" value="P:rRNA processing"/>
    <property type="evidence" value="ECO:0007669"/>
    <property type="project" value="UniProtKB-UniRule"/>
</dbReference>
<evidence type="ECO:0000256" key="7">
    <source>
        <dbReference type="ARBA" id="ARBA00022664"/>
    </source>
</evidence>
<dbReference type="InterPro" id="IPR014720">
    <property type="entry name" value="dsRBD_dom"/>
</dbReference>
<keyword evidence="10 15" id="KW-0479">Metal-binding</keyword>